<name>A0A1T4X9R6_9CLOT</name>
<keyword evidence="3" id="KW-0813">Transport</keyword>
<keyword evidence="5" id="KW-0653">Protein transport</keyword>
<evidence type="ECO:0000256" key="5">
    <source>
        <dbReference type="ARBA" id="ARBA00022927"/>
    </source>
</evidence>
<dbReference type="OrthoDB" id="1805933at2"/>
<feature type="domain" description="Flagellar assembly protein FliH/Type III secretion system HrpE" evidence="7">
    <location>
        <begin position="125"/>
        <end position="241"/>
    </location>
</feature>
<keyword evidence="8" id="KW-0969">Cilium</keyword>
<keyword evidence="4" id="KW-1005">Bacterial flagellum biogenesis</keyword>
<evidence type="ECO:0000256" key="3">
    <source>
        <dbReference type="ARBA" id="ARBA00022448"/>
    </source>
</evidence>
<evidence type="ECO:0000256" key="6">
    <source>
        <dbReference type="ARBA" id="ARBA00023225"/>
    </source>
</evidence>
<organism evidence="8 9">
    <name type="scientific">Caloramator quimbayensis</name>
    <dbReference type="NCBI Taxonomy" id="1147123"/>
    <lineage>
        <taxon>Bacteria</taxon>
        <taxon>Bacillati</taxon>
        <taxon>Bacillota</taxon>
        <taxon>Clostridia</taxon>
        <taxon>Eubacteriales</taxon>
        <taxon>Clostridiaceae</taxon>
        <taxon>Caloramator</taxon>
    </lineage>
</organism>
<evidence type="ECO:0000256" key="1">
    <source>
        <dbReference type="ARBA" id="ARBA00003041"/>
    </source>
</evidence>
<dbReference type="EMBL" id="FUYH01000007">
    <property type="protein sequence ID" value="SKA86352.1"/>
    <property type="molecule type" value="Genomic_DNA"/>
</dbReference>
<dbReference type="PANTHER" id="PTHR34982">
    <property type="entry name" value="YOP PROTEINS TRANSLOCATION PROTEIN L"/>
    <property type="match status" value="1"/>
</dbReference>
<gene>
    <name evidence="8" type="ORF">SAMN05443428_10775</name>
</gene>
<accession>A0A1T4X9R6</accession>
<keyword evidence="8" id="KW-0282">Flagellum</keyword>
<dbReference type="GO" id="GO:0015031">
    <property type="term" value="P:protein transport"/>
    <property type="evidence" value="ECO:0007669"/>
    <property type="project" value="UniProtKB-KW"/>
</dbReference>
<dbReference type="RefSeq" id="WP_078696225.1">
    <property type="nucleotide sequence ID" value="NZ_FUYH01000007.1"/>
</dbReference>
<dbReference type="InterPro" id="IPR018035">
    <property type="entry name" value="Flagellar_FliH/T3SS_HrpE"/>
</dbReference>
<comment type="similarity">
    <text evidence="2">Belongs to the FliH family.</text>
</comment>
<dbReference type="InterPro" id="IPR051472">
    <property type="entry name" value="T3SS_Stator/FliH"/>
</dbReference>
<proteinExistence type="inferred from homology"/>
<dbReference type="GO" id="GO:0005829">
    <property type="term" value="C:cytosol"/>
    <property type="evidence" value="ECO:0007669"/>
    <property type="project" value="TreeGrafter"/>
</dbReference>
<dbReference type="PANTHER" id="PTHR34982:SF1">
    <property type="entry name" value="FLAGELLAR ASSEMBLY PROTEIN FLIH"/>
    <property type="match status" value="1"/>
</dbReference>
<dbReference type="AlphaFoldDB" id="A0A1T4X9R6"/>
<dbReference type="STRING" id="1147123.SAMN05443428_10775"/>
<comment type="function">
    <text evidence="1">Needed for flagellar regrowth and assembly.</text>
</comment>
<protein>
    <submittedName>
        <fullName evidence="8">Flagellar assembly protein FliH</fullName>
    </submittedName>
</protein>
<keyword evidence="9" id="KW-1185">Reference proteome</keyword>
<evidence type="ECO:0000259" key="7">
    <source>
        <dbReference type="Pfam" id="PF02108"/>
    </source>
</evidence>
<dbReference type="Proteomes" id="UP000190105">
    <property type="component" value="Unassembled WGS sequence"/>
</dbReference>
<dbReference type="Pfam" id="PF02108">
    <property type="entry name" value="FliH"/>
    <property type="match status" value="1"/>
</dbReference>
<sequence>MQSSYKVIKATKVQNDFVITTPTIENFYNSMMKDEERDFNIDDIKNAIKKEIDDEKEKILSQSKNQAQVIIEEAKIKAKEIYEKAKDEGFQEGYKEGYSKGYDFGINEAQKETEGKRKDAECYVKESYEKTRQFIKEFEKEIISLSVEIAKSVIKSELVINSNAVFKIAESIISKSVDKKLIMLKVNPLDLNVLKDRREELSLYVEDSNNLIIIGDNTIEQGNIVAETKSGFIDGSIDTQLSIILKSLSEAKYDKD</sequence>
<evidence type="ECO:0000313" key="8">
    <source>
        <dbReference type="EMBL" id="SKA86352.1"/>
    </source>
</evidence>
<evidence type="ECO:0000256" key="2">
    <source>
        <dbReference type="ARBA" id="ARBA00006602"/>
    </source>
</evidence>
<evidence type="ECO:0000256" key="4">
    <source>
        <dbReference type="ARBA" id="ARBA00022795"/>
    </source>
</evidence>
<evidence type="ECO:0000313" key="9">
    <source>
        <dbReference type="Proteomes" id="UP000190105"/>
    </source>
</evidence>
<keyword evidence="6" id="KW-1006">Bacterial flagellum protein export</keyword>
<keyword evidence="8" id="KW-0966">Cell projection</keyword>
<reference evidence="9" key="1">
    <citation type="submission" date="2017-02" db="EMBL/GenBank/DDBJ databases">
        <authorList>
            <person name="Varghese N."/>
            <person name="Submissions S."/>
        </authorList>
    </citation>
    <scope>NUCLEOTIDE SEQUENCE [LARGE SCALE GENOMIC DNA]</scope>
    <source>
        <strain evidence="9">USBA 833</strain>
    </source>
</reference>
<dbReference type="GO" id="GO:0044781">
    <property type="term" value="P:bacterial-type flagellum organization"/>
    <property type="evidence" value="ECO:0007669"/>
    <property type="project" value="UniProtKB-KW"/>
</dbReference>